<evidence type="ECO:0000313" key="3">
    <source>
        <dbReference type="Proteomes" id="UP000184188"/>
    </source>
</evidence>
<keyword evidence="3" id="KW-1185">Reference proteome</keyword>
<protein>
    <submittedName>
        <fullName evidence="2">Uncharacterized protein</fullName>
    </submittedName>
</protein>
<dbReference type="Proteomes" id="UP000184188">
    <property type="component" value="Unassembled WGS sequence"/>
</dbReference>
<sequence length="268" mass="30406">MIGLRADAQRALDELHRNNDSGNRYILLPNLPRAIRIQLDKDKNMLDGIPFRLTFEGRTGVMKIIPSYTHGVVTRRIADEILFQSMLNRTPEDDIGWAATTTFRSTTRHKGKQPDDCFLPATRQGRGGDPPKSPTLVLESGVLESLPRLHEDVKWWFQNSSGAVRIVLVFSIDKTRRTILLEKWQRRSADRMLHGINQMPISMPAMDLQDPELQQLYVAQSITITSTSVVGSVPLSLHFESLFDRAPQSAERDLQLDVQRLVDIAQNL</sequence>
<feature type="region of interest" description="Disordered" evidence="1">
    <location>
        <begin position="107"/>
        <end position="133"/>
    </location>
</feature>
<dbReference type="EMBL" id="KV878342">
    <property type="protein sequence ID" value="OJJ46408.1"/>
    <property type="molecule type" value="Genomic_DNA"/>
</dbReference>
<reference evidence="3" key="1">
    <citation type="journal article" date="2017" name="Genome Biol.">
        <title>Comparative genomics reveals high biological diversity and specific adaptations in the industrially and medically important fungal genus Aspergillus.</title>
        <authorList>
            <person name="de Vries R.P."/>
            <person name="Riley R."/>
            <person name="Wiebenga A."/>
            <person name="Aguilar-Osorio G."/>
            <person name="Amillis S."/>
            <person name="Uchima C.A."/>
            <person name="Anderluh G."/>
            <person name="Asadollahi M."/>
            <person name="Askin M."/>
            <person name="Barry K."/>
            <person name="Battaglia E."/>
            <person name="Bayram O."/>
            <person name="Benocci T."/>
            <person name="Braus-Stromeyer S.A."/>
            <person name="Caldana C."/>
            <person name="Canovas D."/>
            <person name="Cerqueira G.C."/>
            <person name="Chen F."/>
            <person name="Chen W."/>
            <person name="Choi C."/>
            <person name="Clum A."/>
            <person name="Dos Santos R.A."/>
            <person name="Damasio A.R."/>
            <person name="Diallinas G."/>
            <person name="Emri T."/>
            <person name="Fekete E."/>
            <person name="Flipphi M."/>
            <person name="Freyberg S."/>
            <person name="Gallo A."/>
            <person name="Gournas C."/>
            <person name="Habgood R."/>
            <person name="Hainaut M."/>
            <person name="Harispe M.L."/>
            <person name="Henrissat B."/>
            <person name="Hilden K.S."/>
            <person name="Hope R."/>
            <person name="Hossain A."/>
            <person name="Karabika E."/>
            <person name="Karaffa L."/>
            <person name="Karanyi Z."/>
            <person name="Krasevec N."/>
            <person name="Kuo A."/>
            <person name="Kusch H."/>
            <person name="LaButti K."/>
            <person name="Lagendijk E.L."/>
            <person name="Lapidus A."/>
            <person name="Levasseur A."/>
            <person name="Lindquist E."/>
            <person name="Lipzen A."/>
            <person name="Logrieco A.F."/>
            <person name="MacCabe A."/>
            <person name="Maekelae M.R."/>
            <person name="Malavazi I."/>
            <person name="Melin P."/>
            <person name="Meyer V."/>
            <person name="Mielnichuk N."/>
            <person name="Miskei M."/>
            <person name="Molnar A.P."/>
            <person name="Mule G."/>
            <person name="Ngan C.Y."/>
            <person name="Orejas M."/>
            <person name="Orosz E."/>
            <person name="Ouedraogo J.P."/>
            <person name="Overkamp K.M."/>
            <person name="Park H.-S."/>
            <person name="Perrone G."/>
            <person name="Piumi F."/>
            <person name="Punt P.J."/>
            <person name="Ram A.F."/>
            <person name="Ramon A."/>
            <person name="Rauscher S."/>
            <person name="Record E."/>
            <person name="Riano-Pachon D.M."/>
            <person name="Robert V."/>
            <person name="Roehrig J."/>
            <person name="Ruller R."/>
            <person name="Salamov A."/>
            <person name="Salih N.S."/>
            <person name="Samson R.A."/>
            <person name="Sandor E."/>
            <person name="Sanguinetti M."/>
            <person name="Schuetze T."/>
            <person name="Sepcic K."/>
            <person name="Shelest E."/>
            <person name="Sherlock G."/>
            <person name="Sophianopoulou V."/>
            <person name="Squina F.M."/>
            <person name="Sun H."/>
            <person name="Susca A."/>
            <person name="Todd R.B."/>
            <person name="Tsang A."/>
            <person name="Unkles S.E."/>
            <person name="van de Wiele N."/>
            <person name="van Rossen-Uffink D."/>
            <person name="Oliveira J.V."/>
            <person name="Vesth T.C."/>
            <person name="Visser J."/>
            <person name="Yu J.-H."/>
            <person name="Zhou M."/>
            <person name="Andersen M.R."/>
            <person name="Archer D.B."/>
            <person name="Baker S.E."/>
            <person name="Benoit I."/>
            <person name="Brakhage A.A."/>
            <person name="Braus G.H."/>
            <person name="Fischer R."/>
            <person name="Frisvad J.C."/>
            <person name="Goldman G.H."/>
            <person name="Houbraken J."/>
            <person name="Oakley B."/>
            <person name="Pocsi I."/>
            <person name="Scazzocchio C."/>
            <person name="Seiboth B."/>
            <person name="vanKuyk P.A."/>
            <person name="Wortman J."/>
            <person name="Dyer P.S."/>
            <person name="Grigoriev I.V."/>
        </authorList>
    </citation>
    <scope>NUCLEOTIDE SEQUENCE [LARGE SCALE GENOMIC DNA]</scope>
    <source>
        <strain evidence="3">CBS 506.65</strain>
    </source>
</reference>
<dbReference type="VEuPathDB" id="FungiDB:ASPZODRAFT_1961593"/>
<dbReference type="GeneID" id="34613897"/>
<name>A0A1L9SGY7_9EURO</name>
<organism evidence="2 3">
    <name type="scientific">Penicilliopsis zonata CBS 506.65</name>
    <dbReference type="NCBI Taxonomy" id="1073090"/>
    <lineage>
        <taxon>Eukaryota</taxon>
        <taxon>Fungi</taxon>
        <taxon>Dikarya</taxon>
        <taxon>Ascomycota</taxon>
        <taxon>Pezizomycotina</taxon>
        <taxon>Eurotiomycetes</taxon>
        <taxon>Eurotiomycetidae</taxon>
        <taxon>Eurotiales</taxon>
        <taxon>Aspergillaceae</taxon>
        <taxon>Penicilliopsis</taxon>
    </lineage>
</organism>
<gene>
    <name evidence="2" type="ORF">ASPZODRAFT_1961593</name>
</gene>
<evidence type="ECO:0000313" key="2">
    <source>
        <dbReference type="EMBL" id="OJJ46408.1"/>
    </source>
</evidence>
<dbReference type="AlphaFoldDB" id="A0A1L9SGY7"/>
<accession>A0A1L9SGY7</accession>
<dbReference type="OrthoDB" id="76567at2759"/>
<dbReference type="RefSeq" id="XP_022580918.1">
    <property type="nucleotide sequence ID" value="XM_022727433.1"/>
</dbReference>
<proteinExistence type="predicted"/>
<evidence type="ECO:0000256" key="1">
    <source>
        <dbReference type="SAM" id="MobiDB-lite"/>
    </source>
</evidence>